<name>A0ABW5NJA7_9SPHI</name>
<keyword evidence="2" id="KW-1185">Reference proteome</keyword>
<comment type="caution">
    <text evidence="1">The sequence shown here is derived from an EMBL/GenBank/DDBJ whole genome shotgun (WGS) entry which is preliminary data.</text>
</comment>
<dbReference type="SUPFAM" id="SSF53795">
    <property type="entry name" value="PEP carboxykinase-like"/>
    <property type="match status" value="1"/>
</dbReference>
<gene>
    <name evidence="1" type="ORF">ACFSQ3_05025</name>
</gene>
<dbReference type="Gene3D" id="3.40.50.300">
    <property type="entry name" value="P-loop containing nucleotide triphosphate hydrolases"/>
    <property type="match status" value="1"/>
</dbReference>
<proteinExistence type="predicted"/>
<evidence type="ECO:0000313" key="2">
    <source>
        <dbReference type="Proteomes" id="UP001597393"/>
    </source>
</evidence>
<dbReference type="EMBL" id="JBHUMA010000004">
    <property type="protein sequence ID" value="MFD2598307.1"/>
    <property type="molecule type" value="Genomic_DNA"/>
</dbReference>
<accession>A0ABW5NJA7</accession>
<reference evidence="2" key="1">
    <citation type="journal article" date="2019" name="Int. J. Syst. Evol. Microbiol.">
        <title>The Global Catalogue of Microorganisms (GCM) 10K type strain sequencing project: providing services to taxonomists for standard genome sequencing and annotation.</title>
        <authorList>
            <consortium name="The Broad Institute Genomics Platform"/>
            <consortium name="The Broad Institute Genome Sequencing Center for Infectious Disease"/>
            <person name="Wu L."/>
            <person name="Ma J."/>
        </authorList>
    </citation>
    <scope>NUCLEOTIDE SEQUENCE [LARGE SCALE GENOMIC DNA]</scope>
    <source>
        <strain evidence="2">KCTC 42248</strain>
    </source>
</reference>
<evidence type="ECO:0008006" key="3">
    <source>
        <dbReference type="Google" id="ProtNLM"/>
    </source>
</evidence>
<dbReference type="InterPro" id="IPR027417">
    <property type="entry name" value="P-loop_NTPase"/>
</dbReference>
<dbReference type="Proteomes" id="UP001597393">
    <property type="component" value="Unassembled WGS sequence"/>
</dbReference>
<dbReference type="RefSeq" id="WP_380868098.1">
    <property type="nucleotide sequence ID" value="NZ_JBHUMA010000004.1"/>
</dbReference>
<sequence>MEKITSTWYAIAGSYLEIQCSTEFDLGRLLPSFADFKLGDDAVVKGHPITQVIVTKQAFGRSSKDAKLLSDISIVWGNRFKFFELPDVFVTTVAGTSKQETWFMESEKDFSKSTIYWIDDKEISGELLSWMIMVTFAQSAVFHNTILVHASVIERDGKGYAFLGKSGTGKSTHSRMWQASIHGAELLNDDNPAVKIESDGSVKIYGTPWSGKTPCYRNMVVDLQALVRLKQAPINQMEWKSGQQAFLTLLPSCSAIRWNQEIFANMADIVQNISTEIPVGELSCLPNGEAAKLCLSEIENIK</sequence>
<evidence type="ECO:0000313" key="1">
    <source>
        <dbReference type="EMBL" id="MFD2598307.1"/>
    </source>
</evidence>
<protein>
    <recommendedName>
        <fullName evidence="3">Phosphoenolpyruvate carboxykinase</fullName>
    </recommendedName>
</protein>
<organism evidence="1 2">
    <name type="scientific">Sphingobacterium corticis</name>
    <dbReference type="NCBI Taxonomy" id="1812823"/>
    <lineage>
        <taxon>Bacteria</taxon>
        <taxon>Pseudomonadati</taxon>
        <taxon>Bacteroidota</taxon>
        <taxon>Sphingobacteriia</taxon>
        <taxon>Sphingobacteriales</taxon>
        <taxon>Sphingobacteriaceae</taxon>
        <taxon>Sphingobacterium</taxon>
    </lineage>
</organism>